<protein>
    <submittedName>
        <fullName evidence="1">Uncharacterized protein</fullName>
    </submittedName>
</protein>
<proteinExistence type="predicted"/>
<keyword evidence="2" id="KW-1185">Reference proteome</keyword>
<evidence type="ECO:0000313" key="2">
    <source>
        <dbReference type="Proteomes" id="UP000011115"/>
    </source>
</evidence>
<dbReference type="AlphaFoldDB" id="M1DL72"/>
<organism evidence="1 2">
    <name type="scientific">Solanum tuberosum</name>
    <name type="common">Potato</name>
    <dbReference type="NCBI Taxonomy" id="4113"/>
    <lineage>
        <taxon>Eukaryota</taxon>
        <taxon>Viridiplantae</taxon>
        <taxon>Streptophyta</taxon>
        <taxon>Embryophyta</taxon>
        <taxon>Tracheophyta</taxon>
        <taxon>Spermatophyta</taxon>
        <taxon>Magnoliopsida</taxon>
        <taxon>eudicotyledons</taxon>
        <taxon>Gunneridae</taxon>
        <taxon>Pentapetalae</taxon>
        <taxon>asterids</taxon>
        <taxon>lamiids</taxon>
        <taxon>Solanales</taxon>
        <taxon>Solanaceae</taxon>
        <taxon>Solanoideae</taxon>
        <taxon>Solaneae</taxon>
        <taxon>Solanum</taxon>
    </lineage>
</organism>
<reference evidence="2" key="1">
    <citation type="journal article" date="2011" name="Nature">
        <title>Genome sequence and analysis of the tuber crop potato.</title>
        <authorList>
            <consortium name="The Potato Genome Sequencing Consortium"/>
        </authorList>
    </citation>
    <scope>NUCLEOTIDE SEQUENCE [LARGE SCALE GENOMIC DNA]</scope>
    <source>
        <strain evidence="2">cv. DM1-3 516 R44</strain>
    </source>
</reference>
<dbReference type="EnsemblPlants" id="PGSC0003DMT400090798">
    <property type="protein sequence ID" value="PGSC0003DMT400090798"/>
    <property type="gene ID" value="PGSC0003DMG400040369"/>
</dbReference>
<sequence length="134" mass="14565">MDCYHEATDGPSKGPRTVKWVVVAGQGLLVLATPLYGPLHGPCEPPRTMQATVVLHLRLGSTGSALRASPQSVLKTMTYEGLRGLMPEPWVLLPLFNEASHSSCGAPRPMKGSVVHHFWEGVNHEQVDGPWFLS</sequence>
<dbReference type="Proteomes" id="UP000011115">
    <property type="component" value="Unassembled WGS sequence"/>
</dbReference>
<dbReference type="HOGENOM" id="CLU_1899916_0_0_1"/>
<name>M1DL72_SOLTU</name>
<evidence type="ECO:0000313" key="1">
    <source>
        <dbReference type="EnsemblPlants" id="PGSC0003DMT400090798"/>
    </source>
</evidence>
<dbReference type="PaxDb" id="4113-PGSC0003DMT400090798"/>
<accession>M1DL72</accession>
<dbReference type="InParanoid" id="M1DL72"/>
<dbReference type="Gramene" id="PGSC0003DMT400090798">
    <property type="protein sequence ID" value="PGSC0003DMT400090798"/>
    <property type="gene ID" value="PGSC0003DMG400040369"/>
</dbReference>
<reference evidence="1" key="2">
    <citation type="submission" date="2015-06" db="UniProtKB">
        <authorList>
            <consortium name="EnsemblPlants"/>
        </authorList>
    </citation>
    <scope>IDENTIFICATION</scope>
    <source>
        <strain evidence="1">DM1-3 516 R44</strain>
    </source>
</reference>